<name>A0A426RWW2_9ACTN</name>
<dbReference type="InterPro" id="IPR007197">
    <property type="entry name" value="rSAM"/>
</dbReference>
<dbReference type="EMBL" id="PDES01000019">
    <property type="protein sequence ID" value="RRQ79186.1"/>
    <property type="molecule type" value="Genomic_DNA"/>
</dbReference>
<dbReference type="SFLD" id="SFLDS00029">
    <property type="entry name" value="Radical_SAM"/>
    <property type="match status" value="1"/>
</dbReference>
<evidence type="ECO:0000256" key="2">
    <source>
        <dbReference type="ARBA" id="ARBA00022723"/>
    </source>
</evidence>
<evidence type="ECO:0000256" key="1">
    <source>
        <dbReference type="ARBA" id="ARBA00022691"/>
    </source>
</evidence>
<gene>
    <name evidence="5" type="ORF">CQW44_35110</name>
</gene>
<organism evidence="5 6">
    <name type="scientific">Streptomyces griseofuscus</name>
    <dbReference type="NCBI Taxonomy" id="146922"/>
    <lineage>
        <taxon>Bacteria</taxon>
        <taxon>Bacillati</taxon>
        <taxon>Actinomycetota</taxon>
        <taxon>Actinomycetes</taxon>
        <taxon>Kitasatosporales</taxon>
        <taxon>Streptomycetaceae</taxon>
        <taxon>Streptomyces</taxon>
    </lineage>
</organism>
<sequence>MTIARQAPARLRSLPLEITGRCQLSCPSLCYTGSGPTRGHGGMSDDDWLRTIDQAVALGAEEVQLIGGEPTLHPAFTPIAQHAPDAGLRVRVYRHAARTV</sequence>
<dbReference type="PANTHER" id="PTHR11228">
    <property type="entry name" value="RADICAL SAM DOMAIN PROTEIN"/>
    <property type="match status" value="1"/>
</dbReference>
<dbReference type="GO" id="GO:0046872">
    <property type="term" value="F:metal ion binding"/>
    <property type="evidence" value="ECO:0007669"/>
    <property type="project" value="UniProtKB-KW"/>
</dbReference>
<evidence type="ECO:0000256" key="3">
    <source>
        <dbReference type="ARBA" id="ARBA00023004"/>
    </source>
</evidence>
<dbReference type="InterPro" id="IPR013785">
    <property type="entry name" value="Aldolase_TIM"/>
</dbReference>
<dbReference type="Gene3D" id="3.20.20.70">
    <property type="entry name" value="Aldolase class I"/>
    <property type="match status" value="1"/>
</dbReference>
<dbReference type="GO" id="GO:0003824">
    <property type="term" value="F:catalytic activity"/>
    <property type="evidence" value="ECO:0007669"/>
    <property type="project" value="InterPro"/>
</dbReference>
<comment type="caution">
    <text evidence="5">The sequence shown here is derived from an EMBL/GenBank/DDBJ whole genome shotgun (WGS) entry which is preliminary data.</text>
</comment>
<evidence type="ECO:0000313" key="6">
    <source>
        <dbReference type="Proteomes" id="UP000276379"/>
    </source>
</evidence>
<dbReference type="PANTHER" id="PTHR11228:SF7">
    <property type="entry name" value="PQQA PEPTIDE CYCLASE"/>
    <property type="match status" value="1"/>
</dbReference>
<keyword evidence="4" id="KW-0411">Iron-sulfur</keyword>
<proteinExistence type="predicted"/>
<keyword evidence="6" id="KW-1185">Reference proteome</keyword>
<reference evidence="5 6" key="1">
    <citation type="submission" date="2017-10" db="EMBL/GenBank/DDBJ databases">
        <title>Draft genome of actinobacteria isolated from guarana (Paullinia cupana (Mart.) Ducke.</title>
        <authorList>
            <person name="Siqueira K.A."/>
            <person name="Liotti R.G."/>
            <person name="Mendes T.A."/>
            <person name="Soares M.A."/>
        </authorList>
    </citation>
    <scope>NUCLEOTIDE SEQUENCE [LARGE SCALE GENOMIC DNA]</scope>
    <source>
        <strain evidence="5 6">199</strain>
    </source>
</reference>
<evidence type="ECO:0000256" key="4">
    <source>
        <dbReference type="ARBA" id="ARBA00023014"/>
    </source>
</evidence>
<dbReference type="InterPro" id="IPR058240">
    <property type="entry name" value="rSAM_sf"/>
</dbReference>
<evidence type="ECO:0008006" key="7">
    <source>
        <dbReference type="Google" id="ProtNLM"/>
    </source>
</evidence>
<keyword evidence="2" id="KW-0479">Metal-binding</keyword>
<dbReference type="SUPFAM" id="SSF102114">
    <property type="entry name" value="Radical SAM enzymes"/>
    <property type="match status" value="1"/>
</dbReference>
<protein>
    <recommendedName>
        <fullName evidence="7">Radical SAM protein</fullName>
    </recommendedName>
</protein>
<dbReference type="GO" id="GO:0051536">
    <property type="term" value="F:iron-sulfur cluster binding"/>
    <property type="evidence" value="ECO:0007669"/>
    <property type="project" value="UniProtKB-KW"/>
</dbReference>
<dbReference type="Proteomes" id="UP000276379">
    <property type="component" value="Unassembled WGS sequence"/>
</dbReference>
<dbReference type="SFLD" id="SFLDG01067">
    <property type="entry name" value="SPASM/twitch_domain_containing"/>
    <property type="match status" value="1"/>
</dbReference>
<dbReference type="InterPro" id="IPR050377">
    <property type="entry name" value="Radical_SAM_PqqE_MftC-like"/>
</dbReference>
<dbReference type="AlphaFoldDB" id="A0A426RWW2"/>
<dbReference type="RefSeq" id="WP_125211477.1">
    <property type="nucleotide sequence ID" value="NZ_PDER01000020.1"/>
</dbReference>
<keyword evidence="3" id="KW-0408">Iron</keyword>
<keyword evidence="1" id="KW-0949">S-adenosyl-L-methionine</keyword>
<accession>A0A426RWW2</accession>
<evidence type="ECO:0000313" key="5">
    <source>
        <dbReference type="EMBL" id="RRQ79186.1"/>
    </source>
</evidence>